<proteinExistence type="predicted"/>
<dbReference type="Gene3D" id="3.30.565.10">
    <property type="entry name" value="Histidine kinase-like ATPase, C-terminal domain"/>
    <property type="match status" value="1"/>
</dbReference>
<dbReference type="SUPFAM" id="SSF47384">
    <property type="entry name" value="Homodimeric domain of signal transducing histidine kinase"/>
    <property type="match status" value="1"/>
</dbReference>
<comment type="catalytic activity">
    <reaction evidence="1">
        <text>ATP + protein L-histidine = ADP + protein N-phospho-L-histidine.</text>
        <dbReference type="EC" id="2.7.13.3"/>
    </reaction>
</comment>
<evidence type="ECO:0000256" key="15">
    <source>
        <dbReference type="SAM" id="Phobius"/>
    </source>
</evidence>
<dbReference type="PROSITE" id="PS50885">
    <property type="entry name" value="HAMP"/>
    <property type="match status" value="1"/>
</dbReference>
<dbReference type="SMART" id="SM00304">
    <property type="entry name" value="HAMP"/>
    <property type="match status" value="1"/>
</dbReference>
<dbReference type="Gene3D" id="6.10.340.10">
    <property type="match status" value="1"/>
</dbReference>
<dbReference type="PANTHER" id="PTHR45436">
    <property type="entry name" value="SENSOR HISTIDINE KINASE YKOH"/>
    <property type="match status" value="1"/>
</dbReference>
<dbReference type="SUPFAM" id="SSF158472">
    <property type="entry name" value="HAMP domain-like"/>
    <property type="match status" value="1"/>
</dbReference>
<dbReference type="PRINTS" id="PR00344">
    <property type="entry name" value="BCTRLSENSOR"/>
</dbReference>
<dbReference type="AlphaFoldDB" id="A0AAE3EH67"/>
<dbReference type="PANTHER" id="PTHR45436:SF5">
    <property type="entry name" value="SENSOR HISTIDINE KINASE TRCS"/>
    <property type="match status" value="1"/>
</dbReference>
<dbReference type="Pfam" id="PF00512">
    <property type="entry name" value="HisKA"/>
    <property type="match status" value="1"/>
</dbReference>
<keyword evidence="7 15" id="KW-0812">Transmembrane</keyword>
<keyword evidence="8" id="KW-0547">Nucleotide-binding</keyword>
<dbReference type="CDD" id="cd00075">
    <property type="entry name" value="HATPase"/>
    <property type="match status" value="1"/>
</dbReference>
<name>A0AAE3EH67_9SPIR</name>
<dbReference type="InterPro" id="IPR003660">
    <property type="entry name" value="HAMP_dom"/>
</dbReference>
<dbReference type="GO" id="GO:0005886">
    <property type="term" value="C:plasma membrane"/>
    <property type="evidence" value="ECO:0007669"/>
    <property type="project" value="UniProtKB-SubCell"/>
</dbReference>
<dbReference type="SMART" id="SM00387">
    <property type="entry name" value="HATPase_c"/>
    <property type="match status" value="1"/>
</dbReference>
<comment type="subcellular location">
    <subcellularLocation>
        <location evidence="2">Cell membrane</location>
    </subcellularLocation>
</comment>
<feature type="transmembrane region" description="Helical" evidence="15">
    <location>
        <begin position="245"/>
        <end position="269"/>
    </location>
</feature>
<comment type="caution">
    <text evidence="18">The sequence shown here is derived from an EMBL/GenBank/DDBJ whole genome shotgun (WGS) entry which is preliminary data.</text>
</comment>
<dbReference type="GO" id="GO:0000155">
    <property type="term" value="F:phosphorelay sensor kinase activity"/>
    <property type="evidence" value="ECO:0007669"/>
    <property type="project" value="InterPro"/>
</dbReference>
<evidence type="ECO:0000256" key="9">
    <source>
        <dbReference type="ARBA" id="ARBA00022777"/>
    </source>
</evidence>
<keyword evidence="19" id="KW-1185">Reference proteome</keyword>
<dbReference type="PROSITE" id="PS50109">
    <property type="entry name" value="HIS_KIN"/>
    <property type="match status" value="1"/>
</dbReference>
<dbReference type="InterPro" id="IPR036097">
    <property type="entry name" value="HisK_dim/P_sf"/>
</dbReference>
<keyword evidence="6" id="KW-0808">Transferase</keyword>
<dbReference type="InterPro" id="IPR003594">
    <property type="entry name" value="HATPase_dom"/>
</dbReference>
<dbReference type="Pfam" id="PF00672">
    <property type="entry name" value="HAMP"/>
    <property type="match status" value="1"/>
</dbReference>
<evidence type="ECO:0000256" key="14">
    <source>
        <dbReference type="SAM" id="MobiDB-lite"/>
    </source>
</evidence>
<keyword evidence="4" id="KW-1003">Cell membrane</keyword>
<keyword evidence="10" id="KW-0067">ATP-binding</keyword>
<dbReference type="SMART" id="SM00388">
    <property type="entry name" value="HisKA"/>
    <property type="match status" value="1"/>
</dbReference>
<keyword evidence="5" id="KW-0597">Phosphoprotein</keyword>
<keyword evidence="11 15" id="KW-1133">Transmembrane helix</keyword>
<reference evidence="18" key="1">
    <citation type="submission" date="2021-08" db="EMBL/GenBank/DDBJ databases">
        <title>Comparative analyses of Brucepasteria parasyntrophica and Teretinema zuelzerae.</title>
        <authorList>
            <person name="Song Y."/>
            <person name="Brune A."/>
        </authorList>
    </citation>
    <scope>NUCLEOTIDE SEQUENCE</scope>
    <source>
        <strain evidence="18">DSM 1903</strain>
    </source>
</reference>
<dbReference type="InterPro" id="IPR003661">
    <property type="entry name" value="HisK_dim/P_dom"/>
</dbReference>
<dbReference type="Gene3D" id="1.10.287.130">
    <property type="match status" value="1"/>
</dbReference>
<evidence type="ECO:0000256" key="8">
    <source>
        <dbReference type="ARBA" id="ARBA00022741"/>
    </source>
</evidence>
<evidence type="ECO:0000256" key="10">
    <source>
        <dbReference type="ARBA" id="ARBA00022840"/>
    </source>
</evidence>
<dbReference type="EC" id="2.7.13.3" evidence="3"/>
<dbReference type="CDD" id="cd06225">
    <property type="entry name" value="HAMP"/>
    <property type="match status" value="1"/>
</dbReference>
<evidence type="ECO:0000259" key="17">
    <source>
        <dbReference type="PROSITE" id="PS50885"/>
    </source>
</evidence>
<organism evidence="18 19">
    <name type="scientific">Teretinema zuelzerae</name>
    <dbReference type="NCBI Taxonomy" id="156"/>
    <lineage>
        <taxon>Bacteria</taxon>
        <taxon>Pseudomonadati</taxon>
        <taxon>Spirochaetota</taxon>
        <taxon>Spirochaetia</taxon>
        <taxon>Spirochaetales</taxon>
        <taxon>Treponemataceae</taxon>
        <taxon>Teretinema</taxon>
    </lineage>
</organism>
<keyword evidence="13 15" id="KW-0472">Membrane</keyword>
<accession>A0AAE3EH67</accession>
<evidence type="ECO:0000256" key="7">
    <source>
        <dbReference type="ARBA" id="ARBA00022692"/>
    </source>
</evidence>
<sequence>MMVTGLFRSIKVRLICSYLLLTVLTLSLVGGFTFPFIDYFMGKHEREDLLTNAQSLAAQATTLLTPDIQLGQLTDLVASFSFLADVRVRISDADQHVIIDTGQEQSVTEAIWALLVPGINPVVSPTPLWTSESGDAAVSPNDSGATVSRSFWHITKTQVSMGSRFQIEPDRDIASSAGGKENRTIPSPLPERSPLPLDQNRRLQGNGHSTGQLIAVVLEDSSRSVIGYLELSHGRKPYETAFHTALWTFIAVACVALAVAAVLGIIAGIRISTPIRRLNAAAMLMGDGDLTVRTDISDPDEIGQLARQFDRMAFRLQENFQALDREKATLKRFIADASHELRSPLSALSNSIEILQSDKLNDVLMKKHFLLQSERQIERLEWITRNLLDLSRLDSDFVEMVNEEIPCSELFEAIASMYQEAMQGKGLILKMNSTNTTQYVRCDRGRMLTALSNLMDNAIKFTASGGVIELGAYLDLADKSMVLSVKDSGIGISDEDLPNIFERFYRGKSGNTEGSGLGLAIVKRVVTLHGGSITVESHLQHGSRFLIRLPFDKLS</sequence>
<dbReference type="FunFam" id="3.30.565.10:FF:000023">
    <property type="entry name" value="PAS domain-containing sensor histidine kinase"/>
    <property type="match status" value="1"/>
</dbReference>
<feature type="domain" description="Histidine kinase" evidence="16">
    <location>
        <begin position="336"/>
        <end position="553"/>
    </location>
</feature>
<dbReference type="CDD" id="cd00082">
    <property type="entry name" value="HisKA"/>
    <property type="match status" value="1"/>
</dbReference>
<evidence type="ECO:0000313" key="18">
    <source>
        <dbReference type="EMBL" id="MCD1653588.1"/>
    </source>
</evidence>
<gene>
    <name evidence="18" type="ORF">K7J14_02600</name>
</gene>
<keyword evidence="9 18" id="KW-0418">Kinase</keyword>
<dbReference type="GO" id="GO:0005524">
    <property type="term" value="F:ATP binding"/>
    <property type="evidence" value="ECO:0007669"/>
    <property type="project" value="UniProtKB-KW"/>
</dbReference>
<evidence type="ECO:0000256" key="11">
    <source>
        <dbReference type="ARBA" id="ARBA00022989"/>
    </source>
</evidence>
<evidence type="ECO:0000256" key="12">
    <source>
        <dbReference type="ARBA" id="ARBA00023012"/>
    </source>
</evidence>
<dbReference type="Pfam" id="PF02518">
    <property type="entry name" value="HATPase_c"/>
    <property type="match status" value="1"/>
</dbReference>
<evidence type="ECO:0000256" key="6">
    <source>
        <dbReference type="ARBA" id="ARBA00022679"/>
    </source>
</evidence>
<feature type="region of interest" description="Disordered" evidence="14">
    <location>
        <begin position="171"/>
        <end position="206"/>
    </location>
</feature>
<feature type="domain" description="HAMP" evidence="17">
    <location>
        <begin position="269"/>
        <end position="321"/>
    </location>
</feature>
<protein>
    <recommendedName>
        <fullName evidence="3">histidine kinase</fullName>
        <ecNumber evidence="3">2.7.13.3</ecNumber>
    </recommendedName>
</protein>
<dbReference type="SUPFAM" id="SSF55874">
    <property type="entry name" value="ATPase domain of HSP90 chaperone/DNA topoisomerase II/histidine kinase"/>
    <property type="match status" value="1"/>
</dbReference>
<evidence type="ECO:0000313" key="19">
    <source>
        <dbReference type="Proteomes" id="UP001198163"/>
    </source>
</evidence>
<dbReference type="InterPro" id="IPR004358">
    <property type="entry name" value="Sig_transdc_His_kin-like_C"/>
</dbReference>
<dbReference type="RefSeq" id="WP_230752730.1">
    <property type="nucleotide sequence ID" value="NZ_JAINWA010000001.1"/>
</dbReference>
<dbReference type="InterPro" id="IPR036890">
    <property type="entry name" value="HATPase_C_sf"/>
</dbReference>
<evidence type="ECO:0000256" key="4">
    <source>
        <dbReference type="ARBA" id="ARBA00022475"/>
    </source>
</evidence>
<dbReference type="Proteomes" id="UP001198163">
    <property type="component" value="Unassembled WGS sequence"/>
</dbReference>
<evidence type="ECO:0000256" key="5">
    <source>
        <dbReference type="ARBA" id="ARBA00022553"/>
    </source>
</evidence>
<evidence type="ECO:0000256" key="13">
    <source>
        <dbReference type="ARBA" id="ARBA00023136"/>
    </source>
</evidence>
<dbReference type="InterPro" id="IPR005467">
    <property type="entry name" value="His_kinase_dom"/>
</dbReference>
<evidence type="ECO:0000256" key="3">
    <source>
        <dbReference type="ARBA" id="ARBA00012438"/>
    </source>
</evidence>
<keyword evidence="12" id="KW-0902">Two-component regulatory system</keyword>
<dbReference type="InterPro" id="IPR050428">
    <property type="entry name" value="TCS_sensor_his_kinase"/>
</dbReference>
<evidence type="ECO:0000256" key="2">
    <source>
        <dbReference type="ARBA" id="ARBA00004236"/>
    </source>
</evidence>
<evidence type="ECO:0000256" key="1">
    <source>
        <dbReference type="ARBA" id="ARBA00000085"/>
    </source>
</evidence>
<evidence type="ECO:0000259" key="16">
    <source>
        <dbReference type="PROSITE" id="PS50109"/>
    </source>
</evidence>
<dbReference type="EMBL" id="JAINWA010000001">
    <property type="protein sequence ID" value="MCD1653588.1"/>
    <property type="molecule type" value="Genomic_DNA"/>
</dbReference>